<dbReference type="EMBL" id="UINC01056383">
    <property type="protein sequence ID" value="SVB76353.1"/>
    <property type="molecule type" value="Genomic_DNA"/>
</dbReference>
<gene>
    <name evidence="1" type="ORF">METZ01_LOCUS229207</name>
</gene>
<dbReference type="AlphaFoldDB" id="A0A382GP35"/>
<organism evidence="1">
    <name type="scientific">marine metagenome</name>
    <dbReference type="NCBI Taxonomy" id="408172"/>
    <lineage>
        <taxon>unclassified sequences</taxon>
        <taxon>metagenomes</taxon>
        <taxon>ecological metagenomes</taxon>
    </lineage>
</organism>
<protein>
    <recommendedName>
        <fullName evidence="2">Phytanoyl-CoA dioxygenase family protein</fullName>
    </recommendedName>
</protein>
<sequence length="44" mass="5104">MAISMTENQRRDFDEKGYIILEDFLSPHEVDHLLHAVDRSGTES</sequence>
<accession>A0A382GP35</accession>
<evidence type="ECO:0008006" key="2">
    <source>
        <dbReference type="Google" id="ProtNLM"/>
    </source>
</evidence>
<evidence type="ECO:0000313" key="1">
    <source>
        <dbReference type="EMBL" id="SVB76353.1"/>
    </source>
</evidence>
<proteinExistence type="predicted"/>
<dbReference type="SUPFAM" id="SSF51197">
    <property type="entry name" value="Clavaminate synthase-like"/>
    <property type="match status" value="1"/>
</dbReference>
<dbReference type="Gene3D" id="2.60.120.620">
    <property type="entry name" value="q2cbj1_9rhob like domain"/>
    <property type="match status" value="1"/>
</dbReference>
<name>A0A382GP35_9ZZZZ</name>
<reference evidence="1" key="1">
    <citation type="submission" date="2018-05" db="EMBL/GenBank/DDBJ databases">
        <authorList>
            <person name="Lanie J.A."/>
            <person name="Ng W.-L."/>
            <person name="Kazmierczak K.M."/>
            <person name="Andrzejewski T.M."/>
            <person name="Davidsen T.M."/>
            <person name="Wayne K.J."/>
            <person name="Tettelin H."/>
            <person name="Glass J.I."/>
            <person name="Rusch D."/>
            <person name="Podicherti R."/>
            <person name="Tsui H.-C.T."/>
            <person name="Winkler M.E."/>
        </authorList>
    </citation>
    <scope>NUCLEOTIDE SEQUENCE</scope>
</reference>